<gene>
    <name evidence="8" type="ORF">UFOPK1788_00563</name>
</gene>
<evidence type="ECO:0000256" key="4">
    <source>
        <dbReference type="ARBA" id="ARBA00022989"/>
    </source>
</evidence>
<evidence type="ECO:0000259" key="7">
    <source>
        <dbReference type="Pfam" id="PF09335"/>
    </source>
</evidence>
<dbReference type="InterPro" id="IPR032818">
    <property type="entry name" value="DedA-like"/>
</dbReference>
<evidence type="ECO:0000256" key="2">
    <source>
        <dbReference type="ARBA" id="ARBA00022475"/>
    </source>
</evidence>
<feature type="transmembrane region" description="Helical" evidence="6">
    <location>
        <begin position="150"/>
        <end position="171"/>
    </location>
</feature>
<feature type="transmembrane region" description="Helical" evidence="6">
    <location>
        <begin position="12"/>
        <end position="41"/>
    </location>
</feature>
<sequence length="218" mass="23092">MTIASGLFDSQAIIEGAGVWAVVVVAAIVFVETGLLIGFLLPGDTLLLITGVLTFQGTITQPIWVVSLVLIVASIAGNQLGYQIGKIGGPAVFKKSEGGLLSHKSVERTEAFFLKWGPLSLTIGQYVPIVRTLLPVAAGIGRMNRRTFTLFNALGAVLWAGLLPIFGWLVAHIPGVAELVTEYIDLVLIGVVVVSIGSVGFHWLKERRTISAESGSKS</sequence>
<evidence type="ECO:0000256" key="1">
    <source>
        <dbReference type="ARBA" id="ARBA00004651"/>
    </source>
</evidence>
<dbReference type="PANTHER" id="PTHR30353:SF0">
    <property type="entry name" value="TRANSMEMBRANE PROTEIN"/>
    <property type="match status" value="1"/>
</dbReference>
<dbReference type="GO" id="GO:0005886">
    <property type="term" value="C:plasma membrane"/>
    <property type="evidence" value="ECO:0007669"/>
    <property type="project" value="UniProtKB-SubCell"/>
</dbReference>
<dbReference type="PANTHER" id="PTHR30353">
    <property type="entry name" value="INNER MEMBRANE PROTEIN DEDA-RELATED"/>
    <property type="match status" value="1"/>
</dbReference>
<protein>
    <submittedName>
        <fullName evidence="8">Unannotated protein</fullName>
    </submittedName>
</protein>
<organism evidence="8">
    <name type="scientific">freshwater metagenome</name>
    <dbReference type="NCBI Taxonomy" id="449393"/>
    <lineage>
        <taxon>unclassified sequences</taxon>
        <taxon>metagenomes</taxon>
        <taxon>ecological metagenomes</taxon>
    </lineage>
</organism>
<keyword evidence="4 6" id="KW-1133">Transmembrane helix</keyword>
<feature type="domain" description="VTT" evidence="7">
    <location>
        <begin position="41"/>
        <end position="167"/>
    </location>
</feature>
<evidence type="ECO:0000313" key="8">
    <source>
        <dbReference type="EMBL" id="CAB4591694.1"/>
    </source>
</evidence>
<feature type="transmembrane region" description="Helical" evidence="6">
    <location>
        <begin position="47"/>
        <end position="76"/>
    </location>
</feature>
<evidence type="ECO:0000256" key="5">
    <source>
        <dbReference type="ARBA" id="ARBA00023136"/>
    </source>
</evidence>
<dbReference type="InterPro" id="IPR032816">
    <property type="entry name" value="VTT_dom"/>
</dbReference>
<keyword evidence="3 6" id="KW-0812">Transmembrane</keyword>
<accession>A0A6J6FXK7</accession>
<evidence type="ECO:0000256" key="6">
    <source>
        <dbReference type="SAM" id="Phobius"/>
    </source>
</evidence>
<evidence type="ECO:0000256" key="3">
    <source>
        <dbReference type="ARBA" id="ARBA00022692"/>
    </source>
</evidence>
<feature type="transmembrane region" description="Helical" evidence="6">
    <location>
        <begin position="183"/>
        <end position="204"/>
    </location>
</feature>
<dbReference type="Pfam" id="PF09335">
    <property type="entry name" value="VTT_dom"/>
    <property type="match status" value="1"/>
</dbReference>
<reference evidence="8" key="1">
    <citation type="submission" date="2020-05" db="EMBL/GenBank/DDBJ databases">
        <authorList>
            <person name="Chiriac C."/>
            <person name="Salcher M."/>
            <person name="Ghai R."/>
            <person name="Kavagutti S V."/>
        </authorList>
    </citation>
    <scope>NUCLEOTIDE SEQUENCE</scope>
</reference>
<comment type="subcellular location">
    <subcellularLocation>
        <location evidence="1">Cell membrane</location>
        <topology evidence="1">Multi-pass membrane protein</topology>
    </subcellularLocation>
</comment>
<name>A0A6J6FXK7_9ZZZZ</name>
<keyword evidence="2" id="KW-1003">Cell membrane</keyword>
<keyword evidence="5 6" id="KW-0472">Membrane</keyword>
<proteinExistence type="predicted"/>
<dbReference type="AlphaFoldDB" id="A0A6J6FXK7"/>
<dbReference type="EMBL" id="CAEZUE010000057">
    <property type="protein sequence ID" value="CAB4591694.1"/>
    <property type="molecule type" value="Genomic_DNA"/>
</dbReference>